<feature type="domain" description="Rad26-like helical repeats" evidence="3">
    <location>
        <begin position="482"/>
        <end position="703"/>
    </location>
</feature>
<organism evidence="5 6">
    <name type="scientific">Monascus purpureus</name>
    <name type="common">Red mold</name>
    <name type="synonym">Monascus anka</name>
    <dbReference type="NCBI Taxonomy" id="5098"/>
    <lineage>
        <taxon>Eukaryota</taxon>
        <taxon>Fungi</taxon>
        <taxon>Dikarya</taxon>
        <taxon>Ascomycota</taxon>
        <taxon>Pezizomycotina</taxon>
        <taxon>Eurotiomycetes</taxon>
        <taxon>Eurotiomycetidae</taxon>
        <taxon>Eurotiales</taxon>
        <taxon>Aspergillaceae</taxon>
        <taxon>Monascus</taxon>
    </lineage>
</organism>
<dbReference type="AlphaFoldDB" id="A0A507R0K7"/>
<dbReference type="Proteomes" id="UP000319663">
    <property type="component" value="Unassembled WGS sequence"/>
</dbReference>
<comment type="caution">
    <text evidence="5">The sequence shown here is derived from an EMBL/GenBank/DDBJ whole genome shotgun (WGS) entry which is preliminary data.</text>
</comment>
<gene>
    <name evidence="5" type="ORF">MPDQ_005294</name>
</gene>
<sequence>MEDNDNDYFSDDGFDFLPPGTLLQLEQDAIARTAARQPVHDRDSAARNLPRNDIARQSAYDGGTLKLPRYLHTELTDDYGAVEVGELDAEVLDGDDQSVVALEQPPPALPEYLPVEGAQDSVSRSALQEYEREQRMPPYVDRMEVEDEDIGDSTLPDDLHGSYGRMQELAARIEELTRQNEQVLQELAAAKATAETKAGEISIIRSNQVRLKESYDRQLAALRKAMAEASTKHKEEVDAARAEGKMLATENAFLKHDLAEEAFHKTSRKAKGKTGDKELPTTPKKTKVLPFRDGFDDDEIIIVSPSKSRENRSKRGTPVVPGKRKRNDNLDISVQSPSLQLSSKVGPSDDAPRDVPNPVLKDTEHSEDLRQQKESLNVRYIKRIFNHRTPPNDRTDIEVLGSMSLPSKPQQTLSAIVLGQMSSLHSGNCLVDHGKIIASLWSRALKEKFFEPIPIFMSITRLIFTLDSLSSIPELIEHLVPVLQESAEVNGVPRFQHSPVSRQSLGQIRQTPLSALRPEVDSTEALSLLYHVACACLHMEPVLQNFWRHIRYDFILMTLNCSQPVKDIILSLNLLATSIRPDSFGPILETEQDQRANEAYIIDRAAYLLSETLQVDEGQDPYTPFEISNMRLESLAFLTAVAFNPIEPVSTHGSSVIATHPTVLARLVRTMHDELNALYSYPPERDMHTSMVNGLMRLIYGVMRIHGDSVDLQSKLRRVAGGKQKFLVVLTRLAFSDGPILEAGITDETVEMAHEILDGAVNPQEAEALLEAFPTGRPPDETGSRDGSAA</sequence>
<keyword evidence="6" id="KW-1185">Reference proteome</keyword>
<reference evidence="5 6" key="1">
    <citation type="submission" date="2019-06" db="EMBL/GenBank/DDBJ databases">
        <title>Wine fermentation using esterase from Monascus purpureus.</title>
        <authorList>
            <person name="Geng C."/>
            <person name="Zhang Y."/>
        </authorList>
    </citation>
    <scope>NUCLEOTIDE SEQUENCE [LARGE SCALE GENOMIC DNA]</scope>
    <source>
        <strain evidence="5">HQ1</strain>
    </source>
</reference>
<dbReference type="STRING" id="5098.A0A507R0K7"/>
<name>A0A507R0K7_MONPU</name>
<dbReference type="Pfam" id="PF21046">
    <property type="entry name" value="Rad26-like_C"/>
    <property type="match status" value="1"/>
</dbReference>
<dbReference type="InterPro" id="IPR022093">
    <property type="entry name" value="Rad26-like_helical"/>
</dbReference>
<evidence type="ECO:0000259" key="4">
    <source>
        <dbReference type="Pfam" id="PF21046"/>
    </source>
</evidence>
<feature type="region of interest" description="Disordered" evidence="2">
    <location>
        <begin position="259"/>
        <end position="369"/>
    </location>
</feature>
<dbReference type="OrthoDB" id="5245063at2759"/>
<evidence type="ECO:0000313" key="5">
    <source>
        <dbReference type="EMBL" id="TQB73963.1"/>
    </source>
</evidence>
<feature type="compositionally biased region" description="Polar residues" evidence="2">
    <location>
        <begin position="330"/>
        <end position="345"/>
    </location>
</feature>
<dbReference type="InterPro" id="IPR048379">
    <property type="entry name" value="Rad26-like_C"/>
</dbReference>
<evidence type="ECO:0000256" key="1">
    <source>
        <dbReference type="SAM" id="Coils"/>
    </source>
</evidence>
<dbReference type="Pfam" id="PF12331">
    <property type="entry name" value="Rad26-like_helical_rpts"/>
    <property type="match status" value="1"/>
</dbReference>
<evidence type="ECO:0000256" key="2">
    <source>
        <dbReference type="SAM" id="MobiDB-lite"/>
    </source>
</evidence>
<feature type="domain" description="Rad26-like C-terminal" evidence="4">
    <location>
        <begin position="711"/>
        <end position="773"/>
    </location>
</feature>
<dbReference type="EMBL" id="VIFY01000037">
    <property type="protein sequence ID" value="TQB73963.1"/>
    <property type="molecule type" value="Genomic_DNA"/>
</dbReference>
<protein>
    <recommendedName>
        <fullName evidence="7">DNA repair protein Rad26</fullName>
    </recommendedName>
</protein>
<evidence type="ECO:0000259" key="3">
    <source>
        <dbReference type="Pfam" id="PF12331"/>
    </source>
</evidence>
<evidence type="ECO:0000313" key="6">
    <source>
        <dbReference type="Proteomes" id="UP000319663"/>
    </source>
</evidence>
<feature type="coiled-coil region" evidence="1">
    <location>
        <begin position="166"/>
        <end position="232"/>
    </location>
</feature>
<evidence type="ECO:0008006" key="7">
    <source>
        <dbReference type="Google" id="ProtNLM"/>
    </source>
</evidence>
<proteinExistence type="predicted"/>
<keyword evidence="1" id="KW-0175">Coiled coil</keyword>
<accession>A0A507R0K7</accession>
<feature type="region of interest" description="Disordered" evidence="2">
    <location>
        <begin position="33"/>
        <end position="54"/>
    </location>
</feature>